<dbReference type="Proteomes" id="UP000077202">
    <property type="component" value="Unassembled WGS sequence"/>
</dbReference>
<dbReference type="AlphaFoldDB" id="A0A176WT88"/>
<comment type="caution">
    <text evidence="2">The sequence shown here is derived from an EMBL/GenBank/DDBJ whole genome shotgun (WGS) entry which is preliminary data.</text>
</comment>
<feature type="domain" description="F-box" evidence="1">
    <location>
        <begin position="54"/>
        <end position="100"/>
    </location>
</feature>
<evidence type="ECO:0000259" key="1">
    <source>
        <dbReference type="PROSITE" id="PS50181"/>
    </source>
</evidence>
<dbReference type="Gene3D" id="1.20.1280.50">
    <property type="match status" value="1"/>
</dbReference>
<dbReference type="SUPFAM" id="SSF117281">
    <property type="entry name" value="Kelch motif"/>
    <property type="match status" value="1"/>
</dbReference>
<accession>A0A176WT88</accession>
<evidence type="ECO:0000313" key="2">
    <source>
        <dbReference type="EMBL" id="OAE35492.1"/>
    </source>
</evidence>
<dbReference type="InterPro" id="IPR050796">
    <property type="entry name" value="SCF_F-box_component"/>
</dbReference>
<dbReference type="InterPro" id="IPR015915">
    <property type="entry name" value="Kelch-typ_b-propeller"/>
</dbReference>
<dbReference type="PROSITE" id="PS50181">
    <property type="entry name" value="FBOX"/>
    <property type="match status" value="1"/>
</dbReference>
<gene>
    <name evidence="2" type="ORF">AXG93_2189s1260</name>
</gene>
<sequence>MTGRRVSALRSLEIERESFWVPIVPVISVAMSLEKGATMSSNSHVHRIGEDKKGLDWEALSEDVHIMVLRKLPVFSLIRVRGVCKRWNHLIRSHEMWAPQHPGPRAVPIYFSHGQLIVFDHRKNCWEEQSLDYVKFPSHSLSLLDSAGGLLCFKTSATGELIVCNPISMECQYLRLPQGFSVEAITDPLPNLLKPVVTLEGGKEAIEAFQRSFGKEVVVGLVTERHKQWYKLVVAGIRSEESTAAAAAERATLVYDSFTERWSTGAEVPKGARFWESGKTVNVDGSLYCLTFSAGLASGTCGLDWPWSIVRYNSDADVWSEIRLGRRGSILPQLVEHRGRILVVQRNGKSQNEISISELKEDEPMCALTTRHLPSCLFPPKPGKRCPMIMQDWCVGQGDWLYVAGRHRESQADAAAGPRGLVILAHSFSEDVWIRLPTMADAPTLRGHFSAALHGFHNATWLHAFEPSLGARV</sequence>
<dbReference type="InterPro" id="IPR001810">
    <property type="entry name" value="F-box_dom"/>
</dbReference>
<dbReference type="SMART" id="SM00256">
    <property type="entry name" value="FBOX"/>
    <property type="match status" value="1"/>
</dbReference>
<dbReference type="Pfam" id="PF00646">
    <property type="entry name" value="F-box"/>
    <property type="match status" value="1"/>
</dbReference>
<protein>
    <recommendedName>
        <fullName evidence="1">F-box domain-containing protein</fullName>
    </recommendedName>
</protein>
<reference evidence="2" key="1">
    <citation type="submission" date="2016-03" db="EMBL/GenBank/DDBJ databases">
        <title>Mechanisms controlling the formation of the plant cell surface in tip-growing cells are functionally conserved among land plants.</title>
        <authorList>
            <person name="Honkanen S."/>
            <person name="Jones V.A."/>
            <person name="Morieri G."/>
            <person name="Champion C."/>
            <person name="Hetherington A.J."/>
            <person name="Kelly S."/>
            <person name="Saint-Marcoux D."/>
            <person name="Proust H."/>
            <person name="Prescott H."/>
            <person name="Dolan L."/>
        </authorList>
    </citation>
    <scope>NUCLEOTIDE SEQUENCE [LARGE SCALE GENOMIC DNA]</scope>
    <source>
        <tissue evidence="2">Whole gametophyte</tissue>
    </source>
</reference>
<name>A0A176WT88_MARPO</name>
<proteinExistence type="predicted"/>
<dbReference type="EMBL" id="LVLJ01000170">
    <property type="protein sequence ID" value="OAE35492.1"/>
    <property type="molecule type" value="Genomic_DNA"/>
</dbReference>
<organism evidence="2 3">
    <name type="scientific">Marchantia polymorpha subsp. ruderalis</name>
    <dbReference type="NCBI Taxonomy" id="1480154"/>
    <lineage>
        <taxon>Eukaryota</taxon>
        <taxon>Viridiplantae</taxon>
        <taxon>Streptophyta</taxon>
        <taxon>Embryophyta</taxon>
        <taxon>Marchantiophyta</taxon>
        <taxon>Marchantiopsida</taxon>
        <taxon>Marchantiidae</taxon>
        <taxon>Marchantiales</taxon>
        <taxon>Marchantiaceae</taxon>
        <taxon>Marchantia</taxon>
    </lineage>
</organism>
<dbReference type="PANTHER" id="PTHR31672">
    <property type="entry name" value="BNACNNG10540D PROTEIN"/>
    <property type="match status" value="1"/>
</dbReference>
<dbReference type="PANTHER" id="PTHR31672:SF2">
    <property type="entry name" value="F-BOX DOMAIN-CONTAINING PROTEIN"/>
    <property type="match status" value="1"/>
</dbReference>
<dbReference type="SUPFAM" id="SSF81383">
    <property type="entry name" value="F-box domain"/>
    <property type="match status" value="1"/>
</dbReference>
<dbReference type="InterPro" id="IPR036047">
    <property type="entry name" value="F-box-like_dom_sf"/>
</dbReference>
<dbReference type="Gene3D" id="2.120.10.80">
    <property type="entry name" value="Kelch-type beta propeller"/>
    <property type="match status" value="1"/>
</dbReference>
<evidence type="ECO:0000313" key="3">
    <source>
        <dbReference type="Proteomes" id="UP000077202"/>
    </source>
</evidence>
<keyword evidence="3" id="KW-1185">Reference proteome</keyword>